<feature type="transmembrane region" description="Helical" evidence="8">
    <location>
        <begin position="23"/>
        <end position="43"/>
    </location>
</feature>
<evidence type="ECO:0000313" key="10">
    <source>
        <dbReference type="EMBL" id="BFO71168.1"/>
    </source>
</evidence>
<keyword evidence="3 8" id="KW-1003">Cell membrane</keyword>
<dbReference type="Pfam" id="PF01040">
    <property type="entry name" value="UbiA"/>
    <property type="match status" value="1"/>
</dbReference>
<feature type="transmembrane region" description="Helical" evidence="8">
    <location>
        <begin position="177"/>
        <end position="196"/>
    </location>
</feature>
<evidence type="ECO:0000256" key="5">
    <source>
        <dbReference type="ARBA" id="ARBA00022692"/>
    </source>
</evidence>
<evidence type="ECO:0000256" key="6">
    <source>
        <dbReference type="ARBA" id="ARBA00022989"/>
    </source>
</evidence>
<evidence type="ECO:0000256" key="1">
    <source>
        <dbReference type="ARBA" id="ARBA00004141"/>
    </source>
</evidence>
<dbReference type="PIRSF" id="PIRSF005355">
    <property type="entry name" value="UBIAD1"/>
    <property type="match status" value="1"/>
</dbReference>
<dbReference type="GO" id="GO:0005886">
    <property type="term" value="C:plasma membrane"/>
    <property type="evidence" value="ECO:0007669"/>
    <property type="project" value="UniProtKB-SubCell"/>
</dbReference>
<comment type="similarity">
    <text evidence="8">Belongs to the MenA family. Type 1 subfamily.</text>
</comment>
<feature type="transmembrane region" description="Helical" evidence="8">
    <location>
        <begin position="277"/>
        <end position="301"/>
    </location>
</feature>
<keyword evidence="4 8" id="KW-0808">Transferase</keyword>
<keyword evidence="6 8" id="KW-1133">Transmembrane helix</keyword>
<dbReference type="PANTHER" id="PTHR13929:SF0">
    <property type="entry name" value="UBIA PRENYLTRANSFERASE DOMAIN-CONTAINING PROTEIN 1"/>
    <property type="match status" value="1"/>
</dbReference>
<dbReference type="CDD" id="cd13962">
    <property type="entry name" value="PT_UbiA_UBIAD1"/>
    <property type="match status" value="1"/>
</dbReference>
<keyword evidence="7 8" id="KW-0472">Membrane</keyword>
<dbReference type="InterPro" id="IPR000537">
    <property type="entry name" value="UbiA_prenyltransferase"/>
</dbReference>
<dbReference type="EMBL" id="AP035785">
    <property type="protein sequence ID" value="BFO71168.1"/>
    <property type="molecule type" value="Genomic_DNA"/>
</dbReference>
<comment type="pathway">
    <text evidence="8">Quinol/quinone metabolism; menaquinone biosynthesis; menaquinol from 1,4-dihydroxy-2-naphthoate: step 1/2.</text>
</comment>
<dbReference type="GO" id="GO:0046428">
    <property type="term" value="F:1,4-dihydroxy-2-naphthoate polyprenyltransferase activity"/>
    <property type="evidence" value="ECO:0007669"/>
    <property type="project" value="UniProtKB-UniRule"/>
</dbReference>
<evidence type="ECO:0000256" key="2">
    <source>
        <dbReference type="ARBA" id="ARBA00022428"/>
    </source>
</evidence>
<comment type="catalytic activity">
    <reaction evidence="8">
        <text>an all-trans-polyprenyl diphosphate + 1,4-dihydroxy-2-naphthoate + H(+) = a 2-demethylmenaquinol + CO2 + diphosphate</text>
        <dbReference type="Rhea" id="RHEA:26478"/>
        <dbReference type="Rhea" id="RHEA-COMP:9563"/>
        <dbReference type="Rhea" id="RHEA-COMP:9564"/>
        <dbReference type="ChEBI" id="CHEBI:11173"/>
        <dbReference type="ChEBI" id="CHEBI:15378"/>
        <dbReference type="ChEBI" id="CHEBI:16526"/>
        <dbReference type="ChEBI" id="CHEBI:33019"/>
        <dbReference type="ChEBI" id="CHEBI:55437"/>
        <dbReference type="ChEBI" id="CHEBI:58914"/>
        <dbReference type="EC" id="2.5.1.74"/>
    </reaction>
</comment>
<evidence type="ECO:0000256" key="8">
    <source>
        <dbReference type="HAMAP-Rule" id="MF_01937"/>
    </source>
</evidence>
<feature type="transmembrane region" description="Helical" evidence="8">
    <location>
        <begin position="153"/>
        <end position="171"/>
    </location>
</feature>
<accession>A0AB33IT54</accession>
<organism evidence="10">
    <name type="scientific">Prevotella sp. GTC17253</name>
    <dbReference type="NCBI Taxonomy" id="3236793"/>
    <lineage>
        <taxon>Bacteria</taxon>
        <taxon>Pseudomonadati</taxon>
        <taxon>Bacteroidota</taxon>
        <taxon>Bacteroidia</taxon>
        <taxon>Bacteroidales</taxon>
        <taxon>Prevotellaceae</taxon>
        <taxon>Prevotella</taxon>
    </lineage>
</organism>
<keyword evidence="5 8" id="KW-0812">Transmembrane</keyword>
<dbReference type="PANTHER" id="PTHR13929">
    <property type="entry name" value="1,4-DIHYDROXY-2-NAPHTHOATE OCTAPRENYLTRANSFERASE"/>
    <property type="match status" value="1"/>
</dbReference>
<feature type="transmembrane region" description="Helical" evidence="8">
    <location>
        <begin position="49"/>
        <end position="69"/>
    </location>
</feature>
<evidence type="ECO:0000256" key="4">
    <source>
        <dbReference type="ARBA" id="ARBA00022679"/>
    </source>
</evidence>
<evidence type="ECO:0000256" key="7">
    <source>
        <dbReference type="ARBA" id="ARBA00023136"/>
    </source>
</evidence>
<dbReference type="NCBIfam" id="TIGR00751">
    <property type="entry name" value="menA"/>
    <property type="match status" value="1"/>
</dbReference>
<dbReference type="HAMAP" id="MF_01937">
    <property type="entry name" value="MenA_1"/>
    <property type="match status" value="1"/>
</dbReference>
<dbReference type="InterPro" id="IPR026046">
    <property type="entry name" value="UBIAD1"/>
</dbReference>
<comment type="subcellular location">
    <subcellularLocation>
        <location evidence="8">Cell membrane</location>
        <topology evidence="8">Multi-pass membrane protein</topology>
    </subcellularLocation>
    <subcellularLocation>
        <location evidence="1">Membrane</location>
        <topology evidence="1">Multi-pass membrane protein</topology>
    </subcellularLocation>
</comment>
<dbReference type="InterPro" id="IPR004657">
    <property type="entry name" value="MenA"/>
</dbReference>
<feature type="transmembrane region" description="Helical" evidence="8">
    <location>
        <begin position="128"/>
        <end position="146"/>
    </location>
</feature>
<sequence length="302" mass="33460">MEVQSEIKTNSGKAWMLASRPKTLTGAAVPIMVAIALAATQLRHGTFRIVPAVLCLLFAFIMQIDANFINDYFDFIRGNDDDARLGPRRACAQGWITPQAMKKGLIVTTFIACITGLPLIWYGGTEMVIVGLLCVAFCFLYTTKLSYIGMGDVLVLVFFGIVPVCCTYYLITTDIAWPVFIASIACGLVIDTLLLVNNYRDRKNDMAAGKHTLVTMIGETNTEWLYLACGWIAVGLNIVVLLMLNAHLFTATLPAVYLILHTRTWRKMKEINRGKALNLILGQTARNMFIYGMLTSISLLIL</sequence>
<dbReference type="GO" id="GO:0009234">
    <property type="term" value="P:menaquinone biosynthetic process"/>
    <property type="evidence" value="ECO:0007669"/>
    <property type="project" value="UniProtKB-UniRule"/>
</dbReference>
<proteinExistence type="inferred from homology"/>
<keyword evidence="2 8" id="KW-0474">Menaquinone biosynthesis</keyword>
<evidence type="ECO:0000256" key="3">
    <source>
        <dbReference type="ARBA" id="ARBA00022475"/>
    </source>
</evidence>
<dbReference type="EC" id="2.5.1.74" evidence="8 9"/>
<feature type="transmembrane region" description="Helical" evidence="8">
    <location>
        <begin position="248"/>
        <end position="265"/>
    </location>
</feature>
<comment type="function">
    <text evidence="8">Conversion of 1,4-dihydroxy-2-naphthoate (DHNA) to demethylmenaquinone (DMK).</text>
</comment>
<dbReference type="GO" id="GO:0042371">
    <property type="term" value="P:vitamin K biosynthetic process"/>
    <property type="evidence" value="ECO:0007669"/>
    <property type="project" value="TreeGrafter"/>
</dbReference>
<evidence type="ECO:0000256" key="9">
    <source>
        <dbReference type="NCBIfam" id="TIGR00751"/>
    </source>
</evidence>
<protein>
    <recommendedName>
        <fullName evidence="8 9">1,4-dihydroxy-2-naphthoate octaprenyltransferase</fullName>
        <shortName evidence="8">DHNA-octaprenyltransferase</shortName>
        <ecNumber evidence="8 9">2.5.1.74</ecNumber>
    </recommendedName>
</protein>
<dbReference type="InterPro" id="IPR044878">
    <property type="entry name" value="UbiA_sf"/>
</dbReference>
<dbReference type="Gene3D" id="1.10.357.140">
    <property type="entry name" value="UbiA prenyltransferase"/>
    <property type="match status" value="1"/>
</dbReference>
<gene>
    <name evidence="8" type="primary">menA</name>
    <name evidence="10" type="ORF">GTC17253_11340</name>
</gene>
<reference evidence="10" key="1">
    <citation type="submission" date="2024-07" db="EMBL/GenBank/DDBJ databases">
        <title>Complete genome sequence of Prevotella sp. YM-2024 GTC17253.</title>
        <authorList>
            <person name="Hayashi M."/>
            <person name="Muto Y."/>
            <person name="Tanaka K."/>
            <person name="Niwa H."/>
        </authorList>
    </citation>
    <scope>NUCLEOTIDE SEQUENCE</scope>
    <source>
        <strain evidence="10">GTC17253</strain>
    </source>
</reference>
<dbReference type="AlphaFoldDB" id="A0AB33IT54"/>
<name>A0AB33IT54_9BACT</name>